<dbReference type="GO" id="GO:0006364">
    <property type="term" value="P:rRNA processing"/>
    <property type="evidence" value="ECO:0007669"/>
    <property type="project" value="UniProtKB-KW"/>
</dbReference>
<dbReference type="KEGG" id="mpd:MCP_1005"/>
<dbReference type="OrthoDB" id="8730at2157"/>
<keyword evidence="6 7" id="KW-0067">ATP-binding</keyword>
<feature type="binding site" evidence="7">
    <location>
        <position position="15"/>
    </location>
    <ligand>
        <name>ATP</name>
        <dbReference type="ChEBI" id="CHEBI:30616"/>
    </ligand>
</feature>
<evidence type="ECO:0000256" key="5">
    <source>
        <dbReference type="ARBA" id="ARBA00022777"/>
    </source>
</evidence>
<reference evidence="8 9" key="1">
    <citation type="journal article" date="2007" name="Appl. Environ. Microbiol.">
        <title>Isolation of key methanogens for global methane emission from rice paddy fields: a novel isolate affiliated with the clone cluster rice cluster I.</title>
        <authorList>
            <person name="Sakai S."/>
            <person name="Imachi H."/>
            <person name="Sekiguchi Y."/>
            <person name="Ohashi A."/>
            <person name="Harada H."/>
            <person name="Kamagata Y."/>
        </authorList>
    </citation>
    <scope>NUCLEOTIDE SEQUENCE [LARGE SCALE GENOMIC DNA]</scope>
    <source>
        <strain evidence="9">DSM 17711 / JCM 13418 / NBRC 101707 / SANAE</strain>
    </source>
</reference>
<dbReference type="RefSeq" id="WP_012899756.1">
    <property type="nucleotide sequence ID" value="NC_013665.1"/>
</dbReference>
<dbReference type="STRING" id="304371.MCP_1005"/>
<name>D1YXA5_METPS</name>
<evidence type="ECO:0000256" key="4">
    <source>
        <dbReference type="ARBA" id="ARBA00022741"/>
    </source>
</evidence>
<reference evidence="9" key="3">
    <citation type="journal article" date="2011" name="PLoS ONE">
        <title>Genome sequence of a mesophilic hydrogenotrophic methanogen Methanocella paludicola, the first cultivated representative of the order Methanocellales.</title>
        <authorList>
            <person name="Sakai S."/>
            <person name="Takaki Y."/>
            <person name="Shimamura S."/>
            <person name="Sekine M."/>
            <person name="Tajima T."/>
            <person name="Kosugi H."/>
            <person name="Ichikawa N."/>
            <person name="Tasumi E."/>
            <person name="Hiraki A.T."/>
            <person name="Shimizu A."/>
            <person name="Kato Y."/>
            <person name="Nishiko R."/>
            <person name="Mori K."/>
            <person name="Fujita N."/>
            <person name="Imachi H."/>
            <person name="Takai K."/>
        </authorList>
    </citation>
    <scope>NUCLEOTIDE SEQUENCE [LARGE SCALE GENOMIC DNA]</scope>
    <source>
        <strain evidence="9">DSM 17711 / JCM 13418 / NBRC 101707 / SANAE</strain>
    </source>
</reference>
<dbReference type="SUPFAM" id="SSF52540">
    <property type="entry name" value="P-loop containing nucleoside triphosphate hydrolases"/>
    <property type="match status" value="1"/>
</dbReference>
<comment type="catalytic activity">
    <reaction evidence="7">
        <text>ATP + H2O = ADP + phosphate + H(+)</text>
        <dbReference type="Rhea" id="RHEA:13065"/>
        <dbReference type="ChEBI" id="CHEBI:15377"/>
        <dbReference type="ChEBI" id="CHEBI:15378"/>
        <dbReference type="ChEBI" id="CHEBI:30616"/>
        <dbReference type="ChEBI" id="CHEBI:43474"/>
        <dbReference type="ChEBI" id="CHEBI:456216"/>
    </reaction>
</comment>
<accession>D1YXA5</accession>
<dbReference type="InterPro" id="IPR020618">
    <property type="entry name" value="Adenyl_kinase_AK6"/>
</dbReference>
<comment type="similarity">
    <text evidence="7">Belongs to the adenylate kinase family. AK6 subfamily.</text>
</comment>
<dbReference type="GO" id="GO:0004017">
    <property type="term" value="F:AMP kinase activity"/>
    <property type="evidence" value="ECO:0007669"/>
    <property type="project" value="UniProtKB-UniRule"/>
</dbReference>
<evidence type="ECO:0000313" key="9">
    <source>
        <dbReference type="Proteomes" id="UP000001882"/>
    </source>
</evidence>
<evidence type="ECO:0000256" key="3">
    <source>
        <dbReference type="ARBA" id="ARBA00022679"/>
    </source>
</evidence>
<feature type="region of interest" description="LID" evidence="7">
    <location>
        <begin position="97"/>
        <end position="107"/>
    </location>
</feature>
<feature type="binding site" evidence="7">
    <location>
        <position position="98"/>
    </location>
    <ligand>
        <name>ATP</name>
        <dbReference type="ChEBI" id="CHEBI:30616"/>
    </ligand>
</feature>
<reference evidence="8 9" key="2">
    <citation type="journal article" date="2008" name="Int. J. Syst. Evol. Microbiol.">
        <title>Methanocella paludicola gen. nov., sp. nov., a methane-producing archaeon, the first isolate of the lineage 'Rice Cluster I', and proposal of the new archaeal order Methanocellales ord. nov.</title>
        <authorList>
            <person name="Sakai S."/>
            <person name="Imachi H."/>
            <person name="Hanada S."/>
            <person name="Ohashi A."/>
            <person name="Harada H."/>
            <person name="Kamagata Y."/>
        </authorList>
    </citation>
    <scope>NUCLEOTIDE SEQUENCE [LARGE SCALE GENOMIC DNA]</scope>
    <source>
        <strain evidence="9">DSM 17711 / JCM 13418 / NBRC 101707 / SANAE</strain>
    </source>
</reference>
<protein>
    <recommendedName>
        <fullName evidence="7">Putative adenylate kinase</fullName>
        <shortName evidence="7">AK</shortName>
        <ecNumber evidence="7">2.7.4.3</ecNumber>
    </recommendedName>
    <alternativeName>
        <fullName evidence="7">ATP-AMP transphosphorylase</fullName>
    </alternativeName>
</protein>
<dbReference type="Gene3D" id="3.40.50.300">
    <property type="entry name" value="P-loop containing nucleotide triphosphate hydrolases"/>
    <property type="match status" value="1"/>
</dbReference>
<proteinExistence type="inferred from homology"/>
<evidence type="ECO:0000313" key="8">
    <source>
        <dbReference type="EMBL" id="BAI61077.1"/>
    </source>
</evidence>
<dbReference type="PANTHER" id="PTHR12595">
    <property type="entry name" value="POS9-ACTIVATING FACTOR FAP7-RELATED"/>
    <property type="match status" value="1"/>
</dbReference>
<dbReference type="Pfam" id="PF13238">
    <property type="entry name" value="AAA_18"/>
    <property type="match status" value="1"/>
</dbReference>
<comment type="function">
    <text evidence="7">Broad-specificity nucleoside monophosphate (NMP) kinase that catalyzes the reversible transfer of the terminal phosphate group between nucleoside triphosphates and monophosphates. Has also ATPase activity. Involved in the late maturation steps of the 30S ribosomal particles, specifically 16S rRNA maturation. While NMP activity is not required for ribosome maturation, ATPase activity is. Associates transiently with small ribosomal subunit protein uS11. ATP hydrolysis breaks the interaction with uS11. May temporarily remove uS11 from the ribosome to enable a conformational change of the ribosomal RNA that is needed for the final maturation step of the small ribosomal subunit.</text>
</comment>
<organism evidence="8 9">
    <name type="scientific">Methanocella paludicola (strain DSM 17711 / JCM 13418 / NBRC 101707 / SANAE)</name>
    <dbReference type="NCBI Taxonomy" id="304371"/>
    <lineage>
        <taxon>Archaea</taxon>
        <taxon>Methanobacteriati</taxon>
        <taxon>Methanobacteriota</taxon>
        <taxon>Stenosarchaea group</taxon>
        <taxon>Methanomicrobia</taxon>
        <taxon>Methanocellales</taxon>
        <taxon>Methanocellaceae</taxon>
        <taxon>Methanocella</taxon>
    </lineage>
</organism>
<dbReference type="eggNOG" id="arCOG01038">
    <property type="taxonomic scope" value="Archaea"/>
</dbReference>
<comment type="caution">
    <text evidence="7">Lacks conserved residue(s) required for the propagation of feature annotation.</text>
</comment>
<dbReference type="AlphaFoldDB" id="D1YXA5"/>
<keyword evidence="5 7" id="KW-0418">Kinase</keyword>
<evidence type="ECO:0000256" key="7">
    <source>
        <dbReference type="HAMAP-Rule" id="MF_00039"/>
    </source>
</evidence>
<dbReference type="GO" id="GO:0005524">
    <property type="term" value="F:ATP binding"/>
    <property type="evidence" value="ECO:0007669"/>
    <property type="project" value="UniProtKB-UniRule"/>
</dbReference>
<comment type="subunit">
    <text evidence="7">Interacts with uS11. Not a structural component of 40S pre-ribosomes, but transiently interacts with them by binding to uS11.</text>
</comment>
<dbReference type="GO" id="GO:0016887">
    <property type="term" value="F:ATP hydrolysis activity"/>
    <property type="evidence" value="ECO:0007669"/>
    <property type="project" value="InterPro"/>
</dbReference>
<feature type="binding site" evidence="7">
    <location>
        <position position="10"/>
    </location>
    <ligand>
        <name>ATP</name>
        <dbReference type="ChEBI" id="CHEBI:30616"/>
    </ligand>
</feature>
<dbReference type="EC" id="2.7.4.3" evidence="7"/>
<dbReference type="GO" id="GO:0042274">
    <property type="term" value="P:ribosomal small subunit biogenesis"/>
    <property type="evidence" value="ECO:0007669"/>
    <property type="project" value="UniProtKB-UniRule"/>
</dbReference>
<keyword evidence="4 7" id="KW-0547">Nucleotide-binding</keyword>
<sequence>MKVALTGTPGTGKSTIAELVDAGFKVVHVNDLIKDGYNLGRDEERSCLIADLPKLSRYVKALKGDVILEGHTAHLLPVDTIIVLRASPTALRERLAKRGWSEAKLKENIEAEALDVILVEAMETNKKVYEIDTTYMTPMQARDAVLEAIRGTDRYRPGSVDFSEEAFL</sequence>
<feature type="binding site" evidence="7">
    <location>
        <position position="12"/>
    </location>
    <ligand>
        <name>ATP</name>
        <dbReference type="ChEBI" id="CHEBI:30616"/>
    </ligand>
</feature>
<evidence type="ECO:0000256" key="6">
    <source>
        <dbReference type="ARBA" id="ARBA00022840"/>
    </source>
</evidence>
<keyword evidence="9" id="KW-1185">Reference proteome</keyword>
<dbReference type="GeneID" id="8681027"/>
<keyword evidence="3 7" id="KW-0808">Transferase</keyword>
<dbReference type="InterPro" id="IPR027417">
    <property type="entry name" value="P-loop_NTPase"/>
</dbReference>
<dbReference type="HAMAP" id="MF_00039">
    <property type="entry name" value="Adenylate_kinase_AK6"/>
    <property type="match status" value="1"/>
</dbReference>
<keyword evidence="1 7" id="KW-0690">Ribosome biogenesis</keyword>
<evidence type="ECO:0000256" key="2">
    <source>
        <dbReference type="ARBA" id="ARBA00022552"/>
    </source>
</evidence>
<dbReference type="Proteomes" id="UP000001882">
    <property type="component" value="Chromosome"/>
</dbReference>
<comment type="catalytic activity">
    <reaction evidence="7">
        <text>AMP + ATP = 2 ADP</text>
        <dbReference type="Rhea" id="RHEA:12973"/>
        <dbReference type="ChEBI" id="CHEBI:30616"/>
        <dbReference type="ChEBI" id="CHEBI:456215"/>
        <dbReference type="ChEBI" id="CHEBI:456216"/>
        <dbReference type="EC" id="2.7.4.3"/>
    </reaction>
</comment>
<evidence type="ECO:0000256" key="1">
    <source>
        <dbReference type="ARBA" id="ARBA00022517"/>
    </source>
</evidence>
<gene>
    <name evidence="8" type="ordered locus">MCP_1005</name>
</gene>
<feature type="binding site" evidence="7">
    <location>
        <position position="13"/>
    </location>
    <ligand>
        <name>ATP</name>
        <dbReference type="ChEBI" id="CHEBI:30616"/>
    </ligand>
</feature>
<dbReference type="PANTHER" id="PTHR12595:SF0">
    <property type="entry name" value="ADENYLATE KINASE ISOENZYME 6"/>
    <property type="match status" value="1"/>
</dbReference>
<dbReference type="FunCoup" id="D1YXA5">
    <property type="interactions" value="193"/>
</dbReference>
<feature type="binding site" evidence="7">
    <location>
        <position position="14"/>
    </location>
    <ligand>
        <name>ATP</name>
        <dbReference type="ChEBI" id="CHEBI:30616"/>
    </ligand>
</feature>
<dbReference type="EMBL" id="AP011532">
    <property type="protein sequence ID" value="BAI61077.1"/>
    <property type="molecule type" value="Genomic_DNA"/>
</dbReference>
<dbReference type="InParanoid" id="D1YXA5"/>
<keyword evidence="2 7" id="KW-0698">rRNA processing</keyword>